<dbReference type="Pfam" id="PF01522">
    <property type="entry name" value="Polysacc_deac_1"/>
    <property type="match status" value="1"/>
</dbReference>
<dbReference type="Proteomes" id="UP000243819">
    <property type="component" value="Unassembled WGS sequence"/>
</dbReference>
<keyword evidence="3" id="KW-1185">Reference proteome</keyword>
<dbReference type="InterPro" id="IPR050248">
    <property type="entry name" value="Polysacc_deacetylase_ArnD"/>
</dbReference>
<sequence length="242" mass="27834">MKKYFLIFVVMLMILGLTYTLGEKIILTLVGGDMYVPIMRVNTEENKLAFTFNVTHEGDISELLKLLKQYNIKSTIFVTENMILDDTLVEKILLEGHQIGLLAFTDKNIETLTINQIVEELKDITETFQRIGGEELEILRTFEYNSTVSAACKSLGIKYVLWDVDSNDVKEIGVNDIVQRINYNVKGGSIVVFNTSCKYTFSAIRILLESQLIDEYQIVSLKELLYHDNYYINAFGEQIRKR</sequence>
<evidence type="ECO:0000259" key="1">
    <source>
        <dbReference type="Pfam" id="PF01522"/>
    </source>
</evidence>
<dbReference type="PANTHER" id="PTHR10587">
    <property type="entry name" value="GLYCOSYL TRANSFERASE-RELATED"/>
    <property type="match status" value="1"/>
</dbReference>
<feature type="domain" description="NodB homology" evidence="1">
    <location>
        <begin position="41"/>
        <end position="160"/>
    </location>
</feature>
<dbReference type="STRING" id="1120990.SAMN03080614_100226"/>
<evidence type="ECO:0000313" key="3">
    <source>
        <dbReference type="Proteomes" id="UP000243819"/>
    </source>
</evidence>
<dbReference type="OrthoDB" id="9806342at2"/>
<dbReference type="InterPro" id="IPR002509">
    <property type="entry name" value="NODB_dom"/>
</dbReference>
<dbReference type="CDD" id="cd10917">
    <property type="entry name" value="CE4_NodB_like_6s_7s"/>
    <property type="match status" value="1"/>
</dbReference>
<protein>
    <submittedName>
        <fullName evidence="2">Peptidoglycan/xylan/chitin deacetylase, PgdA/CDA1 family</fullName>
    </submittedName>
</protein>
<dbReference type="SUPFAM" id="SSF88713">
    <property type="entry name" value="Glycoside hydrolase/deacetylase"/>
    <property type="match status" value="1"/>
</dbReference>
<dbReference type="GO" id="GO:0005975">
    <property type="term" value="P:carbohydrate metabolic process"/>
    <property type="evidence" value="ECO:0007669"/>
    <property type="project" value="InterPro"/>
</dbReference>
<dbReference type="EMBL" id="FOIF01000002">
    <property type="protein sequence ID" value="SES65340.1"/>
    <property type="molecule type" value="Genomic_DNA"/>
</dbReference>
<proteinExistence type="predicted"/>
<accession>A0A1H9Y942</accession>
<dbReference type="RefSeq" id="WP_091348042.1">
    <property type="nucleotide sequence ID" value="NZ_FOIF01000002.1"/>
</dbReference>
<dbReference type="AlphaFoldDB" id="A0A1H9Y942"/>
<dbReference type="Gene3D" id="3.20.20.370">
    <property type="entry name" value="Glycoside hydrolase/deacetylase"/>
    <property type="match status" value="1"/>
</dbReference>
<dbReference type="InterPro" id="IPR011330">
    <property type="entry name" value="Glyco_hydro/deAcase_b/a-brl"/>
</dbReference>
<reference evidence="3" key="1">
    <citation type="submission" date="2016-10" db="EMBL/GenBank/DDBJ databases">
        <authorList>
            <person name="Varghese N."/>
            <person name="Submissions S."/>
        </authorList>
    </citation>
    <scope>NUCLEOTIDE SEQUENCE [LARGE SCALE GENOMIC DNA]</scope>
    <source>
        <strain evidence="3">DSM 13577</strain>
    </source>
</reference>
<dbReference type="GO" id="GO:0016020">
    <property type="term" value="C:membrane"/>
    <property type="evidence" value="ECO:0007669"/>
    <property type="project" value="TreeGrafter"/>
</dbReference>
<name>A0A1H9Y942_9FIRM</name>
<dbReference type="PANTHER" id="PTHR10587:SF128">
    <property type="entry name" value="POLYSACCHARIDE DEACETYLASE PDAB-RELATED"/>
    <property type="match status" value="1"/>
</dbReference>
<organism evidence="2 3">
    <name type="scientific">Anaerobranca gottschalkii DSM 13577</name>
    <dbReference type="NCBI Taxonomy" id="1120990"/>
    <lineage>
        <taxon>Bacteria</taxon>
        <taxon>Bacillati</taxon>
        <taxon>Bacillota</taxon>
        <taxon>Clostridia</taxon>
        <taxon>Eubacteriales</taxon>
        <taxon>Proteinivoracaceae</taxon>
        <taxon>Anaerobranca</taxon>
    </lineage>
</organism>
<evidence type="ECO:0000313" key="2">
    <source>
        <dbReference type="EMBL" id="SES65340.1"/>
    </source>
</evidence>
<gene>
    <name evidence="2" type="ORF">SAMN03080614_100226</name>
</gene>
<dbReference type="GO" id="GO:0016810">
    <property type="term" value="F:hydrolase activity, acting on carbon-nitrogen (but not peptide) bonds"/>
    <property type="evidence" value="ECO:0007669"/>
    <property type="project" value="InterPro"/>
</dbReference>